<dbReference type="Pfam" id="PF15181">
    <property type="entry name" value="SMRP1"/>
    <property type="match status" value="1"/>
</dbReference>
<sequence length="279" mass="32328">MFLFVRKTKTPVSTYVDHYKAPQTKTKTFEEPPMTLWRDNKFVTQGLKMPRTDNQVDQSNLEKMVTRAVQEYSFKNSIDPTAYRPEKYWLTRPEGTAGPLASFSLSTTYATWRTGPYNSAAWNRYTTYLPRLPKEAGMEETILRVMPMQYPPKPDRLNNYEREVVVNMLNSLSRHQLPSLQHRYVIPGRMPYQGYYSPCTGRHYCLRGMDYYVDGAPCNERHLNQLVEKIVRFGGLHSAPKFSPVRAGNSYGVMLEQAAAVREKSLCRKTIIVIIKKCM</sequence>
<dbReference type="InterPro" id="IPR028195">
    <property type="entry name" value="SPMIP6"/>
</dbReference>
<dbReference type="PANTHER" id="PTHR35664:SF1">
    <property type="entry name" value="SPERMATID-SPECIFIC MANCHETTE-RELATED PROTEIN 1"/>
    <property type="match status" value="1"/>
</dbReference>
<dbReference type="Ensembl" id="ENSSPUT00000012399.1">
    <property type="protein sequence ID" value="ENSSPUP00000011618.1"/>
    <property type="gene ID" value="ENSSPUG00000008896.1"/>
</dbReference>
<evidence type="ECO:0000313" key="1">
    <source>
        <dbReference type="Ensembl" id="ENSSPUP00000011618.1"/>
    </source>
</evidence>
<evidence type="ECO:0000313" key="2">
    <source>
        <dbReference type="Proteomes" id="UP000694392"/>
    </source>
</evidence>
<keyword evidence="2" id="KW-1185">Reference proteome</keyword>
<gene>
    <name evidence="1" type="primary">SPMIP6</name>
</gene>
<dbReference type="GO" id="GO:0065003">
    <property type="term" value="P:protein-containing complex assembly"/>
    <property type="evidence" value="ECO:0007669"/>
    <property type="project" value="Ensembl"/>
</dbReference>
<dbReference type="Proteomes" id="UP000694392">
    <property type="component" value="Unplaced"/>
</dbReference>
<dbReference type="GO" id="GO:0002177">
    <property type="term" value="C:manchette"/>
    <property type="evidence" value="ECO:0007669"/>
    <property type="project" value="Ensembl"/>
</dbReference>
<dbReference type="GeneTree" id="ENSGT00390000000945"/>
<dbReference type="GO" id="GO:0043014">
    <property type="term" value="F:alpha-tubulin binding"/>
    <property type="evidence" value="ECO:0007669"/>
    <property type="project" value="Ensembl"/>
</dbReference>
<dbReference type="GO" id="GO:0005829">
    <property type="term" value="C:cytosol"/>
    <property type="evidence" value="ECO:0007669"/>
    <property type="project" value="Ensembl"/>
</dbReference>
<name>A0A8D0L663_SPHPU</name>
<dbReference type="GO" id="GO:0030317">
    <property type="term" value="P:flagellated sperm motility"/>
    <property type="evidence" value="ECO:0007669"/>
    <property type="project" value="Ensembl"/>
</dbReference>
<dbReference type="PANTHER" id="PTHR35664">
    <property type="entry name" value="SPERMATID-SPECIFIC MANCHETTE-RELATED PROTEIN 1"/>
    <property type="match status" value="1"/>
</dbReference>
<reference evidence="1" key="1">
    <citation type="submission" date="2025-08" db="UniProtKB">
        <authorList>
            <consortium name="Ensembl"/>
        </authorList>
    </citation>
    <scope>IDENTIFICATION</scope>
</reference>
<dbReference type="GO" id="GO:0005739">
    <property type="term" value="C:mitochondrion"/>
    <property type="evidence" value="ECO:0007669"/>
    <property type="project" value="Ensembl"/>
</dbReference>
<dbReference type="AlphaFoldDB" id="A0A8D0L663"/>
<proteinExistence type="predicted"/>
<protein>
    <submittedName>
        <fullName evidence="1">Sperm microtubule inner protein 6</fullName>
    </submittedName>
</protein>
<dbReference type="GO" id="GO:0160111">
    <property type="term" value="C:axonemal A tubule inner sheath"/>
    <property type="evidence" value="ECO:0007669"/>
    <property type="project" value="Ensembl"/>
</dbReference>
<organism evidence="1 2">
    <name type="scientific">Sphenodon punctatus</name>
    <name type="common">Tuatara</name>
    <name type="synonym">Hatteria punctata</name>
    <dbReference type="NCBI Taxonomy" id="8508"/>
    <lineage>
        <taxon>Eukaryota</taxon>
        <taxon>Metazoa</taxon>
        <taxon>Chordata</taxon>
        <taxon>Craniata</taxon>
        <taxon>Vertebrata</taxon>
        <taxon>Euteleostomi</taxon>
        <taxon>Lepidosauria</taxon>
        <taxon>Sphenodontia</taxon>
        <taxon>Sphenodontidae</taxon>
        <taxon>Sphenodon</taxon>
    </lineage>
</organism>
<dbReference type="GO" id="GO:0005654">
    <property type="term" value="C:nucleoplasm"/>
    <property type="evidence" value="ECO:0007669"/>
    <property type="project" value="Ensembl"/>
</dbReference>
<dbReference type="GO" id="GO:0048471">
    <property type="term" value="C:perinuclear region of cytoplasm"/>
    <property type="evidence" value="ECO:0007669"/>
    <property type="project" value="Ensembl"/>
</dbReference>
<dbReference type="GO" id="GO:0097225">
    <property type="term" value="C:sperm midpiece"/>
    <property type="evidence" value="ECO:0007669"/>
    <property type="project" value="Ensembl"/>
</dbReference>
<accession>A0A8D0L663</accession>
<reference evidence="1" key="2">
    <citation type="submission" date="2025-09" db="UniProtKB">
        <authorList>
            <consortium name="Ensembl"/>
        </authorList>
    </citation>
    <scope>IDENTIFICATION</scope>
</reference>